<proteinExistence type="predicted"/>
<evidence type="ECO:0000313" key="2">
    <source>
        <dbReference type="Proteomes" id="UP001285263"/>
    </source>
</evidence>
<evidence type="ECO:0000313" key="1">
    <source>
        <dbReference type="EMBL" id="MDY0748713.1"/>
    </source>
</evidence>
<comment type="caution">
    <text evidence="1">The sequence shown here is derived from an EMBL/GenBank/DDBJ whole genome shotgun (WGS) entry which is preliminary data.</text>
</comment>
<gene>
    <name evidence="1" type="ORF">SNE35_29715</name>
</gene>
<dbReference type="RefSeq" id="WP_320426680.1">
    <property type="nucleotide sequence ID" value="NZ_JAXCLA010000011.1"/>
</dbReference>
<keyword evidence="2" id="KW-1185">Reference proteome</keyword>
<sequence length="102" mass="10804">MIDKSALIGTWRHSHEEDTPGESVYRRASYAFPPSRGRHGFELRADGTGTDSAIAPADGAASSKVRWSLAANGSLVLTNAAGMALSTMSVMSASPDQLIVRR</sequence>
<organism evidence="1 2">
    <name type="scientific">Roseateles agri</name>
    <dbReference type="NCBI Taxonomy" id="3098619"/>
    <lineage>
        <taxon>Bacteria</taxon>
        <taxon>Pseudomonadati</taxon>
        <taxon>Pseudomonadota</taxon>
        <taxon>Betaproteobacteria</taxon>
        <taxon>Burkholderiales</taxon>
        <taxon>Sphaerotilaceae</taxon>
        <taxon>Roseateles</taxon>
    </lineage>
</organism>
<reference evidence="1 2" key="1">
    <citation type="submission" date="2023-11" db="EMBL/GenBank/DDBJ databases">
        <title>Paucibacter sp. nov., isolated from fresh soil in Korea.</title>
        <authorList>
            <person name="Le N.T.T."/>
        </authorList>
    </citation>
    <scope>NUCLEOTIDE SEQUENCE [LARGE SCALE GENOMIC DNA]</scope>
    <source>
        <strain evidence="1 2">R3-3</strain>
    </source>
</reference>
<accession>A0ABU5DSF4</accession>
<dbReference type="EMBL" id="JAXCLA010000011">
    <property type="protein sequence ID" value="MDY0748713.1"/>
    <property type="molecule type" value="Genomic_DNA"/>
</dbReference>
<dbReference type="Proteomes" id="UP001285263">
    <property type="component" value="Unassembled WGS sequence"/>
</dbReference>
<name>A0ABU5DSF4_9BURK</name>
<protein>
    <recommendedName>
        <fullName evidence="3">Lipocalin-like domain-containing protein</fullName>
    </recommendedName>
</protein>
<evidence type="ECO:0008006" key="3">
    <source>
        <dbReference type="Google" id="ProtNLM"/>
    </source>
</evidence>